<dbReference type="PANTHER" id="PTHR10434">
    <property type="entry name" value="1-ACYL-SN-GLYCEROL-3-PHOSPHATE ACYLTRANSFERASE"/>
    <property type="match status" value="1"/>
</dbReference>
<proteinExistence type="predicted"/>
<dbReference type="InterPro" id="IPR002123">
    <property type="entry name" value="Plipid/glycerol_acylTrfase"/>
</dbReference>
<keyword evidence="2" id="KW-0012">Acyltransferase</keyword>
<evidence type="ECO:0000256" key="2">
    <source>
        <dbReference type="ARBA" id="ARBA00023315"/>
    </source>
</evidence>
<organism evidence="4 5">
    <name type="scientific">Candidatus Lokiarchaeum ossiferum</name>
    <dbReference type="NCBI Taxonomy" id="2951803"/>
    <lineage>
        <taxon>Archaea</taxon>
        <taxon>Promethearchaeati</taxon>
        <taxon>Promethearchaeota</taxon>
        <taxon>Promethearchaeia</taxon>
        <taxon>Promethearchaeales</taxon>
        <taxon>Promethearchaeaceae</taxon>
        <taxon>Candidatus Lokiarchaeum</taxon>
    </lineage>
</organism>
<dbReference type="CDD" id="cd07989">
    <property type="entry name" value="LPLAT_AGPAT-like"/>
    <property type="match status" value="1"/>
</dbReference>
<evidence type="ECO:0000256" key="1">
    <source>
        <dbReference type="ARBA" id="ARBA00022679"/>
    </source>
</evidence>
<feature type="domain" description="Phospholipid/glycerol acyltransferase" evidence="3">
    <location>
        <begin position="73"/>
        <end position="190"/>
    </location>
</feature>
<accession>A0ABY6HVY0</accession>
<dbReference type="SUPFAM" id="SSF69593">
    <property type="entry name" value="Glycerol-3-phosphate (1)-acyltransferase"/>
    <property type="match status" value="1"/>
</dbReference>
<dbReference type="PANTHER" id="PTHR10434:SF40">
    <property type="entry name" value="1-ACYL-SN-GLYCEROL-3-PHOSPHATE ACYLTRANSFERASE"/>
    <property type="match status" value="1"/>
</dbReference>
<dbReference type="EMBL" id="CP104013">
    <property type="protein sequence ID" value="UYP46619.1"/>
    <property type="molecule type" value="Genomic_DNA"/>
</dbReference>
<dbReference type="Pfam" id="PF01553">
    <property type="entry name" value="Acyltransferase"/>
    <property type="match status" value="1"/>
</dbReference>
<keyword evidence="5" id="KW-1185">Reference proteome</keyword>
<evidence type="ECO:0000259" key="3">
    <source>
        <dbReference type="SMART" id="SM00563"/>
    </source>
</evidence>
<dbReference type="Proteomes" id="UP001208689">
    <property type="component" value="Chromosome"/>
</dbReference>
<evidence type="ECO:0000313" key="5">
    <source>
        <dbReference type="Proteomes" id="UP001208689"/>
    </source>
</evidence>
<sequence>MPKEENFLKRFIIDSINNSIYGFRQVIKKIGYLEPLDELFIKGIEDPILFNVLKKIYDLQIFNSKAIPLEGPAIIICNSQSTLDPIISSIVINHKSQRIPIQVLDTKLGTDSMLQNFFRVNQAIFVRPQEEDMEAFERCEQTLFDGKLLVMFPEGELGSGNGKLLQFKSDFLRLAISTQAPILPIAIYGTDRIYGKKASIINPQGKIRVKFGDLIPISNITQASDFKDLNFKQVDKLTRKIHRKVKKLWTDVWITEEEQKKAP</sequence>
<name>A0ABY6HVY0_9ARCH</name>
<dbReference type="SMART" id="SM00563">
    <property type="entry name" value="PlsC"/>
    <property type="match status" value="1"/>
</dbReference>
<protein>
    <recommendedName>
        <fullName evidence="3">Phospholipid/glycerol acyltransferase domain-containing protein</fullName>
    </recommendedName>
</protein>
<reference evidence="4" key="1">
    <citation type="submission" date="2022-09" db="EMBL/GenBank/DDBJ databases">
        <title>Actin cytoskeleton and complex cell architecture in an #Asgard archaeon.</title>
        <authorList>
            <person name="Ponce Toledo R.I."/>
            <person name="Schleper C."/>
            <person name="Rodrigues Oliveira T."/>
            <person name="Wollweber F."/>
            <person name="Xu J."/>
            <person name="Rittmann S."/>
            <person name="Klingl A."/>
            <person name="Pilhofer M."/>
        </authorList>
    </citation>
    <scope>NUCLEOTIDE SEQUENCE</scope>
    <source>
        <strain evidence="4">B-35</strain>
    </source>
</reference>
<keyword evidence="1" id="KW-0808">Transferase</keyword>
<gene>
    <name evidence="4" type="ORF">NEF87_002904</name>
</gene>
<evidence type="ECO:0000313" key="4">
    <source>
        <dbReference type="EMBL" id="UYP46619.1"/>
    </source>
</evidence>